<protein>
    <submittedName>
        <fullName evidence="4">Uncharacterized protein</fullName>
    </submittedName>
</protein>
<feature type="chain" id="PRO_5005191538" evidence="3">
    <location>
        <begin position="25"/>
        <end position="695"/>
    </location>
</feature>
<sequence length="695" mass="76179">MRSPAILWLVLLQTALHSSLLTQANKLLTKSPDLKQPRPFPQAPPTNKDKGDIPDVKSATAAAMEAHGKGTLTVQYHKQDIQLANIHSVATKNDVTKGAQADMRSDKVVTADVMKKSSETPLTGSPPSPYLSTTAPTTSSPLSSAGGASRNSLGTSDHTMDSVGQQVISTDTQVRHVSGVTMKVTVESTNAAEKSTSAATGPRPKVKARVRAPTLFNSKKDPDLPTGLPDEDKPLPTPIPTNISPPPENQVTRIPLQRKGIADPKTIVSTPQETNEQMVTETPTELQNLPTTDKTSQDQVETSQTTSDTPTEKETETDKESYHPIPVRAPSALIETIRSIAVTISPSSLSNKKQDPAEPDVIQKEGEEEVEEEKKNDQSQSLLERDELRERDQKDEKEAQAENDKETEVEEKALESSSPSPLSPSVTQPPKTGEATEGMSETQIASMVDVEVPKLNAKSSCTLPTCLEWYGSPRRPLLCEETLAKRQTLEKQREQLPKFWSSSPPSSLLRQSSWHSGPSTSSSVWLFDFFYTVFLFFATAESAWTVASFGVPAWLWRVRAVQLGTELENYGSVMCRISGSIVFVLLFVLFQVALLLTLQHCADFLGALRAKLHLDARKEDLNYPLSAESVYLAHGHSRRNLMAARTLSRLNLAATRLQDQADGKRLTDSEEEKQLEREEPPAFFAENGTAAPPEY</sequence>
<name>A0A0G4HK06_9ALVE</name>
<dbReference type="AlphaFoldDB" id="A0A0G4HK06"/>
<accession>A0A0G4HK06</accession>
<dbReference type="EMBL" id="CDMZ01002926">
    <property type="protein sequence ID" value="CEM44416.1"/>
    <property type="molecule type" value="Genomic_DNA"/>
</dbReference>
<feature type="compositionally biased region" description="Pro residues" evidence="1">
    <location>
        <begin position="235"/>
        <end position="248"/>
    </location>
</feature>
<feature type="transmembrane region" description="Helical" evidence="2">
    <location>
        <begin position="529"/>
        <end position="556"/>
    </location>
</feature>
<feature type="region of interest" description="Disordered" evidence="1">
    <location>
        <begin position="659"/>
        <end position="695"/>
    </location>
</feature>
<feature type="compositionally biased region" description="Basic and acidic residues" evidence="1">
    <location>
        <begin position="659"/>
        <end position="680"/>
    </location>
</feature>
<feature type="compositionally biased region" description="Polar residues" evidence="1">
    <location>
        <begin position="188"/>
        <end position="199"/>
    </location>
</feature>
<evidence type="ECO:0000256" key="3">
    <source>
        <dbReference type="SAM" id="SignalP"/>
    </source>
</evidence>
<keyword evidence="2" id="KW-1133">Transmembrane helix</keyword>
<feature type="compositionally biased region" description="Polar residues" evidence="1">
    <location>
        <begin position="150"/>
        <end position="160"/>
    </location>
</feature>
<proteinExistence type="predicted"/>
<feature type="region of interest" description="Disordered" evidence="1">
    <location>
        <begin position="216"/>
        <end position="330"/>
    </location>
</feature>
<evidence type="ECO:0000256" key="2">
    <source>
        <dbReference type="SAM" id="Phobius"/>
    </source>
</evidence>
<gene>
    <name evidence="4" type="ORF">Cvel_7153</name>
</gene>
<feature type="compositionally biased region" description="Basic and acidic residues" evidence="1">
    <location>
        <begin position="352"/>
        <end position="365"/>
    </location>
</feature>
<feature type="signal peptide" evidence="3">
    <location>
        <begin position="1"/>
        <end position="24"/>
    </location>
</feature>
<reference evidence="4" key="1">
    <citation type="submission" date="2014-11" db="EMBL/GenBank/DDBJ databases">
        <authorList>
            <person name="Otto D Thomas"/>
            <person name="Naeem Raeece"/>
        </authorList>
    </citation>
    <scope>NUCLEOTIDE SEQUENCE</scope>
</reference>
<feature type="region of interest" description="Disordered" evidence="1">
    <location>
        <begin position="112"/>
        <end position="160"/>
    </location>
</feature>
<feature type="region of interest" description="Disordered" evidence="1">
    <location>
        <begin position="30"/>
        <end position="54"/>
    </location>
</feature>
<evidence type="ECO:0000256" key="1">
    <source>
        <dbReference type="SAM" id="MobiDB-lite"/>
    </source>
</evidence>
<keyword evidence="2" id="KW-0472">Membrane</keyword>
<feature type="compositionally biased region" description="Polar residues" evidence="1">
    <location>
        <begin position="267"/>
        <end position="304"/>
    </location>
</feature>
<feature type="compositionally biased region" description="Basic and acidic residues" evidence="1">
    <location>
        <begin position="372"/>
        <end position="414"/>
    </location>
</feature>
<feature type="compositionally biased region" description="Low complexity" evidence="1">
    <location>
        <begin position="416"/>
        <end position="430"/>
    </location>
</feature>
<keyword evidence="2" id="KW-0812">Transmembrane</keyword>
<keyword evidence="3" id="KW-0732">Signal</keyword>
<organism evidence="4">
    <name type="scientific">Chromera velia CCMP2878</name>
    <dbReference type="NCBI Taxonomy" id="1169474"/>
    <lineage>
        <taxon>Eukaryota</taxon>
        <taxon>Sar</taxon>
        <taxon>Alveolata</taxon>
        <taxon>Colpodellida</taxon>
        <taxon>Chromeraceae</taxon>
        <taxon>Chromera</taxon>
    </lineage>
</organism>
<feature type="region of interest" description="Disordered" evidence="1">
    <location>
        <begin position="188"/>
        <end position="207"/>
    </location>
</feature>
<feature type="transmembrane region" description="Helical" evidence="2">
    <location>
        <begin position="577"/>
        <end position="598"/>
    </location>
</feature>
<feature type="compositionally biased region" description="Low complexity" evidence="1">
    <location>
        <begin position="130"/>
        <end position="149"/>
    </location>
</feature>
<evidence type="ECO:0000313" key="4">
    <source>
        <dbReference type="EMBL" id="CEM44416.1"/>
    </source>
</evidence>
<dbReference type="VEuPathDB" id="CryptoDB:Cvel_7153"/>
<feature type="compositionally biased region" description="Basic and acidic residues" evidence="1">
    <location>
        <begin position="310"/>
        <end position="322"/>
    </location>
</feature>
<feature type="region of interest" description="Disordered" evidence="1">
    <location>
        <begin position="346"/>
        <end position="440"/>
    </location>
</feature>